<dbReference type="EnsemblMetazoa" id="ISCW023254-RA">
    <property type="protein sequence ID" value="ISCW023254-PA"/>
    <property type="gene ID" value="ISCW023254"/>
</dbReference>
<keyword evidence="3" id="KW-1185">Reference proteome</keyword>
<dbReference type="AlphaFoldDB" id="B7QK38"/>
<dbReference type="VEuPathDB" id="VectorBase:ISCI023254"/>
<reference evidence="1 3" key="1">
    <citation type="submission" date="2008-03" db="EMBL/GenBank/DDBJ databases">
        <title>Annotation of Ixodes scapularis.</title>
        <authorList>
            <consortium name="Ixodes scapularis Genome Project Consortium"/>
            <person name="Caler E."/>
            <person name="Hannick L.I."/>
            <person name="Bidwell S."/>
            <person name="Joardar V."/>
            <person name="Thiagarajan M."/>
            <person name="Amedeo P."/>
            <person name="Galinsky K.J."/>
            <person name="Schobel S."/>
            <person name="Inman J."/>
            <person name="Hostetler J."/>
            <person name="Miller J."/>
            <person name="Hammond M."/>
            <person name="Megy K."/>
            <person name="Lawson D."/>
            <person name="Kodira C."/>
            <person name="Sutton G."/>
            <person name="Meyer J."/>
            <person name="Hill C.A."/>
            <person name="Birren B."/>
            <person name="Nene V."/>
            <person name="Collins F."/>
            <person name="Alarcon-Chaidez F."/>
            <person name="Wikel S."/>
            <person name="Strausberg R."/>
        </authorList>
    </citation>
    <scope>NUCLEOTIDE SEQUENCE [LARGE SCALE GENOMIC DNA]</scope>
    <source>
        <strain evidence="3">Wikel</strain>
        <strain evidence="1">Wikel colony</strain>
    </source>
</reference>
<sequence>MAVSVLTECFFCEWSALEGPPVCGRSSIFAAVDVQNSFQETAYPAPAELRGGVEATLALDMGSFIARAAHMVQKAWNGGEIAGATRRGWKASIAREIPRETRRLLLGR</sequence>
<dbReference type="InParanoid" id="B7QK38"/>
<gene>
    <name evidence="1" type="ORF">IscW_ISCW023254</name>
</gene>
<organism>
    <name type="scientific">Ixodes scapularis</name>
    <name type="common">Black-legged tick</name>
    <name type="synonym">Deer tick</name>
    <dbReference type="NCBI Taxonomy" id="6945"/>
    <lineage>
        <taxon>Eukaryota</taxon>
        <taxon>Metazoa</taxon>
        <taxon>Ecdysozoa</taxon>
        <taxon>Arthropoda</taxon>
        <taxon>Chelicerata</taxon>
        <taxon>Arachnida</taxon>
        <taxon>Acari</taxon>
        <taxon>Parasitiformes</taxon>
        <taxon>Ixodida</taxon>
        <taxon>Ixodoidea</taxon>
        <taxon>Ixodidae</taxon>
        <taxon>Ixodinae</taxon>
        <taxon>Ixodes</taxon>
    </lineage>
</organism>
<name>B7QK38_IXOSC</name>
<reference evidence="2" key="2">
    <citation type="submission" date="2020-05" db="UniProtKB">
        <authorList>
            <consortium name="EnsemblMetazoa"/>
        </authorList>
    </citation>
    <scope>IDENTIFICATION</scope>
    <source>
        <strain evidence="2">wikel</strain>
    </source>
</reference>
<dbReference type="VEuPathDB" id="VectorBase:ISCW023254"/>
<dbReference type="PaxDb" id="6945-B7QK38"/>
<dbReference type="EMBL" id="DS957018">
    <property type="protein sequence ID" value="EEC19210.1"/>
    <property type="molecule type" value="Genomic_DNA"/>
</dbReference>
<proteinExistence type="predicted"/>
<evidence type="ECO:0000313" key="1">
    <source>
        <dbReference type="EMBL" id="EEC19210.1"/>
    </source>
</evidence>
<protein>
    <submittedName>
        <fullName evidence="1 2">Uncharacterized protein</fullName>
    </submittedName>
</protein>
<dbReference type="EMBL" id="ABJB010023848">
    <property type="status" value="NOT_ANNOTATED_CDS"/>
    <property type="molecule type" value="Genomic_DNA"/>
</dbReference>
<evidence type="ECO:0000313" key="3">
    <source>
        <dbReference type="Proteomes" id="UP000001555"/>
    </source>
</evidence>
<dbReference type="Proteomes" id="UP000001555">
    <property type="component" value="Unassembled WGS sequence"/>
</dbReference>
<dbReference type="HOGENOM" id="CLU_2199858_0_0_1"/>
<accession>B7QK38</accession>
<evidence type="ECO:0000313" key="2">
    <source>
        <dbReference type="EnsemblMetazoa" id="ISCW023254-PA"/>
    </source>
</evidence>